<dbReference type="SUPFAM" id="SSF54160">
    <property type="entry name" value="Chromo domain-like"/>
    <property type="match status" value="1"/>
</dbReference>
<keyword evidence="4" id="KW-0963">Cytoplasm</keyword>
<dbReference type="GO" id="GO:0006338">
    <property type="term" value="P:chromatin remodeling"/>
    <property type="evidence" value="ECO:0007669"/>
    <property type="project" value="UniProtKB-ARBA"/>
</dbReference>
<feature type="region of interest" description="Disordered" evidence="9">
    <location>
        <begin position="1"/>
        <end position="21"/>
    </location>
</feature>
<evidence type="ECO:0000256" key="6">
    <source>
        <dbReference type="ARBA" id="ARBA00022741"/>
    </source>
</evidence>
<keyword evidence="7" id="KW-0067">ATP-binding</keyword>
<dbReference type="Gene3D" id="2.40.50.990">
    <property type="match status" value="1"/>
</dbReference>
<keyword evidence="11" id="KW-0640">Prion</keyword>
<dbReference type="Pfam" id="PF00385">
    <property type="entry name" value="Chromo"/>
    <property type="match status" value="1"/>
</dbReference>
<keyword evidence="5" id="KW-0677">Repeat</keyword>
<dbReference type="SMART" id="SM00382">
    <property type="entry name" value="AAA"/>
    <property type="match status" value="2"/>
</dbReference>
<evidence type="ECO:0000256" key="8">
    <source>
        <dbReference type="PROSITE-ProRule" id="PRU00103"/>
    </source>
</evidence>
<evidence type="ECO:0000256" key="3">
    <source>
        <dbReference type="ARBA" id="ARBA00011353"/>
    </source>
</evidence>
<dbReference type="PROSITE" id="PS50077">
    <property type="entry name" value="HEAT_REPEAT"/>
    <property type="match status" value="1"/>
</dbReference>
<dbReference type="SMART" id="SM00298">
    <property type="entry name" value="CHROMO"/>
    <property type="match status" value="1"/>
</dbReference>
<evidence type="ECO:0000256" key="2">
    <source>
        <dbReference type="ARBA" id="ARBA00011054"/>
    </source>
</evidence>
<sequence>MPHPVSPPSHPLPTMIAKSADPAAPSQADVSALLTTIFAAPTSSASIDASYALCDLLLNAPTVGFRGLQQYGVLAEVKKAAADKKSGLRRESAQNLLGALFERFPSRQPISEVIFLLQDGGMVACALDALADKGTVVRDAAQYGLDALFGQLSPEALVVGLLPALTAYLSKRTGKWQGTVGALKLLQKMADKAKLEFGGTKEEAQEKDLLREAMGTKLASLIPIVENAMHDLKSEVEKQAVHTMNSLTNLLSNDDVAPRIPLLLDSMHHPSAQSLQKAIHALSQTTFVAVVTSPVLALLTPFLERSLNTPATPQEVLRQTVVITENLTKLVHDPIEARTFLPKLKPGVKSVVDRASLPEVREIATRALAVMDKAMATEKEVHERTSAEDVAKIVDAEIKKNNGLAGDLDAYKMVRPYICEQVAEDVNHRQVTRISVRIAPYLKDIMAKPDAHEAVASAVQKYYVDEDHRKYGEPEKEDDGEVEIVNADFSLAYGGMLLLSHTNLRLLKGHRYGLCGRNGAGKSTLMKSIAGGKLEGFPPQDVLRTCYVEHNQGEDADISILDFMVKDPTIAKEGRERISSVLAEFGFTAGPEGRQAQKVGSLSGGWKMKLALARAMLQRADVLLLDEPTNHLDVDNIKWLENYLKSHTDITSLIVSHDSGFLDNVTTDIYHYEPGKKLGHFKGNLAAFVEARPEAKSYYTLSASNVQFKFPPPGILTGVKSQTRAIIRMTNVNFTYPGAPKPSLSDVSCQLSLSSRVAIIGPNGAGKSTLIKLLTGEVIPTSGKVEKHPNLRIGYIKQHALEHVEMHLEKTPNQYLQWRYAHGDDREVHMKQTRILSDQDRAQMETTIDVGDGKGARQIEALVGRQKYKKTFQYEVKWKGWLPKFNTMISRETLLERGFQKLIQEFDDHEASREGLGYRELQPSVISKHFEDLGLDPQIANHNEIGSLSGGQKVKVVIAGAMWNNPHLLVLDEPTNFLDRDSLGGLAVAIRDFKGGVVMISHNEEFVGALATEQWHVVDGRVTHRGHAAVSLDRFEDSRPGSALNSGLNSGVASTAASSAVSSAVNSGVEDNIGKDDMKFRARKKKKMTKKELKEREVRRRLRHIEWLNSPKGTPHPPDTDDEDN</sequence>
<keyword evidence="12" id="KW-1185">Reference proteome</keyword>
<feature type="domain" description="ABC transporter" evidence="10">
    <location>
        <begin position="727"/>
        <end position="1044"/>
    </location>
</feature>
<dbReference type="InterPro" id="IPR000953">
    <property type="entry name" value="Chromo/chromo_shadow_dom"/>
</dbReference>
<feature type="compositionally biased region" description="Pro residues" evidence="9">
    <location>
        <begin position="1"/>
        <end position="11"/>
    </location>
</feature>
<dbReference type="InterPro" id="IPR003593">
    <property type="entry name" value="AAA+_ATPase"/>
</dbReference>
<evidence type="ECO:0000256" key="4">
    <source>
        <dbReference type="ARBA" id="ARBA00022490"/>
    </source>
</evidence>
<comment type="subcellular location">
    <subcellularLocation>
        <location evidence="1">Cytoplasm</location>
    </subcellularLocation>
</comment>
<dbReference type="GO" id="GO:0005524">
    <property type="term" value="F:ATP binding"/>
    <property type="evidence" value="ECO:0007669"/>
    <property type="project" value="UniProtKB-KW"/>
</dbReference>
<comment type="subunit">
    <text evidence="3">Component of the NuA4 histone acetyltransferase complex.</text>
</comment>
<dbReference type="InterPro" id="IPR017871">
    <property type="entry name" value="ABC_transporter-like_CS"/>
</dbReference>
<dbReference type="InterPro" id="IPR023780">
    <property type="entry name" value="Chromo_domain"/>
</dbReference>
<dbReference type="Pfam" id="PF00005">
    <property type="entry name" value="ABC_tran"/>
    <property type="match status" value="2"/>
</dbReference>
<evidence type="ECO:0000256" key="1">
    <source>
        <dbReference type="ARBA" id="ARBA00004496"/>
    </source>
</evidence>
<dbReference type="InterPro" id="IPR050611">
    <property type="entry name" value="ABCF"/>
</dbReference>
<dbReference type="CDD" id="cd03221">
    <property type="entry name" value="ABCF_EF-3"/>
    <property type="match status" value="1"/>
</dbReference>
<dbReference type="FunFam" id="3.40.50.300:FF:000193">
    <property type="entry name" value="Probable Elongation factor 3"/>
    <property type="match status" value="1"/>
</dbReference>
<keyword evidence="6" id="KW-0547">Nucleotide-binding</keyword>
<dbReference type="PROSITE" id="PS00211">
    <property type="entry name" value="ABC_TRANSPORTER_1"/>
    <property type="match status" value="2"/>
</dbReference>
<dbReference type="InterPro" id="IPR015688">
    <property type="entry name" value="eEF3_ABC2_chromodomain-like"/>
</dbReference>
<dbReference type="Pfam" id="PF24987">
    <property type="entry name" value="HEAT_EF3_N"/>
    <property type="match status" value="1"/>
</dbReference>
<dbReference type="PROSITE" id="PS50893">
    <property type="entry name" value="ABC_TRANSPORTER_2"/>
    <property type="match status" value="2"/>
</dbReference>
<dbReference type="Gene3D" id="3.40.50.300">
    <property type="entry name" value="P-loop containing nucleotide triphosphate hydrolases"/>
    <property type="match status" value="2"/>
</dbReference>
<dbReference type="Pfam" id="PF24984">
    <property type="entry name" value="HEAT_EF3_GNC1"/>
    <property type="match status" value="1"/>
</dbReference>
<gene>
    <name evidence="11" type="ORF">NKR23_g2090</name>
</gene>
<dbReference type="InterPro" id="IPR021133">
    <property type="entry name" value="HEAT_type_2"/>
</dbReference>
<dbReference type="InterPro" id="IPR016197">
    <property type="entry name" value="Chromo-like_dom_sf"/>
</dbReference>
<dbReference type="AlphaFoldDB" id="A0AA38RRI3"/>
<dbReference type="FunFam" id="1.25.10.10:FF:000076">
    <property type="entry name" value="Elongation factor 3"/>
    <property type="match status" value="1"/>
</dbReference>
<dbReference type="CDD" id="cd18626">
    <property type="entry name" value="CD_eEF3"/>
    <property type="match status" value="1"/>
</dbReference>
<comment type="similarity">
    <text evidence="2">Belongs to the ABC transporter superfamily. ABCF family. EF3 subfamily.</text>
</comment>
<name>A0AA38RRI3_9PEZI</name>
<dbReference type="PANTHER" id="PTHR19211:SF14">
    <property type="entry name" value="ATP-BINDING CASSETTE SUB-FAMILY F MEMBER 1"/>
    <property type="match status" value="1"/>
</dbReference>
<feature type="repeat" description="HEAT" evidence="8">
    <location>
        <begin position="221"/>
        <end position="259"/>
    </location>
</feature>
<dbReference type="SUPFAM" id="SSF52540">
    <property type="entry name" value="P-loop containing nucleoside triphosphate hydrolases"/>
    <property type="match status" value="2"/>
</dbReference>
<dbReference type="InterPro" id="IPR011989">
    <property type="entry name" value="ARM-like"/>
</dbReference>
<dbReference type="InterPro" id="IPR047038">
    <property type="entry name" value="eEF3_chromodomain-like_sf"/>
</dbReference>
<dbReference type="GO" id="GO:0005737">
    <property type="term" value="C:cytoplasm"/>
    <property type="evidence" value="ECO:0007669"/>
    <property type="project" value="UniProtKB-SubCell"/>
</dbReference>
<evidence type="ECO:0000256" key="9">
    <source>
        <dbReference type="SAM" id="MobiDB-lite"/>
    </source>
</evidence>
<dbReference type="Proteomes" id="UP001174694">
    <property type="component" value="Unassembled WGS sequence"/>
</dbReference>
<proteinExistence type="inferred from homology"/>
<evidence type="ECO:0000256" key="7">
    <source>
        <dbReference type="ARBA" id="ARBA00022840"/>
    </source>
</evidence>
<dbReference type="SUPFAM" id="SSF48371">
    <property type="entry name" value="ARM repeat"/>
    <property type="match status" value="1"/>
</dbReference>
<keyword evidence="11" id="KW-0034">Amyloid</keyword>
<feature type="region of interest" description="Disordered" evidence="9">
    <location>
        <begin position="1101"/>
        <end position="1125"/>
    </location>
</feature>
<accession>A0AA38RRI3</accession>
<dbReference type="InterPro" id="IPR027417">
    <property type="entry name" value="P-loop_NTPase"/>
</dbReference>
<protein>
    <submittedName>
        <fullName evidence="11">Prion formation protein 1</fullName>
    </submittedName>
</protein>
<feature type="domain" description="ABC transporter" evidence="10">
    <location>
        <begin position="482"/>
        <end position="699"/>
    </location>
</feature>
<reference evidence="11" key="1">
    <citation type="submission" date="2022-07" db="EMBL/GenBank/DDBJ databases">
        <title>Fungi with potential for degradation of polypropylene.</title>
        <authorList>
            <person name="Gostincar C."/>
        </authorList>
    </citation>
    <scope>NUCLEOTIDE SEQUENCE</scope>
    <source>
        <strain evidence="11">EXF-13308</strain>
    </source>
</reference>
<dbReference type="GO" id="GO:0016887">
    <property type="term" value="F:ATP hydrolysis activity"/>
    <property type="evidence" value="ECO:0007669"/>
    <property type="project" value="InterPro"/>
</dbReference>
<organism evidence="11 12">
    <name type="scientific">Pleurostoma richardsiae</name>
    <dbReference type="NCBI Taxonomy" id="41990"/>
    <lineage>
        <taxon>Eukaryota</taxon>
        <taxon>Fungi</taxon>
        <taxon>Dikarya</taxon>
        <taxon>Ascomycota</taxon>
        <taxon>Pezizomycotina</taxon>
        <taxon>Sordariomycetes</taxon>
        <taxon>Sordariomycetidae</taxon>
        <taxon>Calosphaeriales</taxon>
        <taxon>Pleurostomataceae</taxon>
        <taxon>Pleurostoma</taxon>
    </lineage>
</organism>
<dbReference type="GO" id="GO:0006412">
    <property type="term" value="P:translation"/>
    <property type="evidence" value="ECO:0007669"/>
    <property type="project" value="UniProtKB-ARBA"/>
</dbReference>
<evidence type="ECO:0000313" key="11">
    <source>
        <dbReference type="EMBL" id="KAJ9155327.1"/>
    </source>
</evidence>
<evidence type="ECO:0000313" key="12">
    <source>
        <dbReference type="Proteomes" id="UP001174694"/>
    </source>
</evidence>
<dbReference type="PANTHER" id="PTHR19211">
    <property type="entry name" value="ATP-BINDING TRANSPORT PROTEIN-RELATED"/>
    <property type="match status" value="1"/>
</dbReference>
<dbReference type="InterPro" id="IPR016024">
    <property type="entry name" value="ARM-type_fold"/>
</dbReference>
<dbReference type="FunFam" id="2.40.50.990:FF:000002">
    <property type="entry name" value="mRNA export factor elf1"/>
    <property type="match status" value="1"/>
</dbReference>
<evidence type="ECO:0000259" key="10">
    <source>
        <dbReference type="PROSITE" id="PS50893"/>
    </source>
</evidence>
<comment type="caution">
    <text evidence="11">The sequence shown here is derived from an EMBL/GenBank/DDBJ whole genome shotgun (WGS) entry which is preliminary data.</text>
</comment>
<evidence type="ECO:0000256" key="5">
    <source>
        <dbReference type="ARBA" id="ARBA00022737"/>
    </source>
</evidence>
<dbReference type="EMBL" id="JANBVO010000003">
    <property type="protein sequence ID" value="KAJ9155327.1"/>
    <property type="molecule type" value="Genomic_DNA"/>
</dbReference>
<dbReference type="Gene3D" id="1.25.10.10">
    <property type="entry name" value="Leucine-rich Repeat Variant"/>
    <property type="match status" value="1"/>
</dbReference>
<dbReference type="InterPro" id="IPR003439">
    <property type="entry name" value="ABC_transporter-like_ATP-bd"/>
</dbReference>